<organism evidence="2">
    <name type="scientific">Helicotheca tamesis</name>
    <dbReference type="NCBI Taxonomy" id="374047"/>
    <lineage>
        <taxon>Eukaryota</taxon>
        <taxon>Sar</taxon>
        <taxon>Stramenopiles</taxon>
        <taxon>Ochrophyta</taxon>
        <taxon>Bacillariophyta</taxon>
        <taxon>Mediophyceae</taxon>
        <taxon>Lithodesmiophycidae</taxon>
        <taxon>Lithodesmiales</taxon>
        <taxon>Lithodesmiaceae</taxon>
        <taxon>Helicotheca</taxon>
    </lineage>
</organism>
<reference evidence="2" key="1">
    <citation type="submission" date="2021-01" db="EMBL/GenBank/DDBJ databases">
        <authorList>
            <person name="Corre E."/>
            <person name="Pelletier E."/>
            <person name="Niang G."/>
            <person name="Scheremetjew M."/>
            <person name="Finn R."/>
            <person name="Kale V."/>
            <person name="Holt S."/>
            <person name="Cochrane G."/>
            <person name="Meng A."/>
            <person name="Brown T."/>
            <person name="Cohen L."/>
        </authorList>
    </citation>
    <scope>NUCLEOTIDE SEQUENCE</scope>
    <source>
        <strain evidence="2">CCMP826</strain>
    </source>
</reference>
<evidence type="ECO:0000313" key="2">
    <source>
        <dbReference type="EMBL" id="CAD9515600.1"/>
    </source>
</evidence>
<accession>A0A7S2N1R4</accession>
<keyword evidence="1" id="KW-0732">Signal</keyword>
<evidence type="ECO:0000256" key="1">
    <source>
        <dbReference type="SAM" id="SignalP"/>
    </source>
</evidence>
<feature type="chain" id="PRO_5031471861" evidence="1">
    <location>
        <begin position="23"/>
        <end position="409"/>
    </location>
</feature>
<dbReference type="AlphaFoldDB" id="A0A7S2N1R4"/>
<feature type="signal peptide" evidence="1">
    <location>
        <begin position="1"/>
        <end position="22"/>
    </location>
</feature>
<protein>
    <submittedName>
        <fullName evidence="2">Uncharacterized protein</fullName>
    </submittedName>
</protein>
<dbReference type="EMBL" id="HBGV01018253">
    <property type="protein sequence ID" value="CAD9515600.1"/>
    <property type="molecule type" value="Transcribed_RNA"/>
</dbReference>
<name>A0A7S2N1R4_9STRA</name>
<gene>
    <name evidence="2" type="ORF">HTAM1171_LOCUS11293</name>
</gene>
<proteinExistence type="predicted"/>
<sequence length="409" mass="43860">MIISHRPAVLLLLLLGVDNGESRISSTPETLSSVSSVPREQQGQYERYAQEESPCLTSFEMEIEGPCDVASLTTAVTAALTNLGAGCLHDVAKELSLLFPEGADQAATTACAAAASNALSFSSLSGENSDLFDKEYFDGGTKYNADTPHTDELDVPTNILANDLSILRIKTLHDTIISDTPVALPYGSNFESCGSNTIMCCFTSDRDSNDESQGHVESNTDVCYHELKNSPGSNHVEDGYVIYGGTKEENGALCHGFTTFTPEHSVFAGNLLYHVSLYQHLALEGHVRNIPGSPMCACIEQMATVEKADCTQIESGGKELKVLFSYDSFADGDKLEAKVLEYSPLVFGPCVEGGNGLEDHYAAASIGHTEDMLSKHIVGEGNCESATDKFLLLTQGIQRKASATTITRL</sequence>